<proteinExistence type="predicted"/>
<comment type="caution">
    <text evidence="2">The sequence shown here is derived from an EMBL/GenBank/DDBJ whole genome shotgun (WGS) entry which is preliminary data.</text>
</comment>
<organism evidence="2 3">
    <name type="scientific">Leifsonia kafniensis</name>
    <dbReference type="NCBI Taxonomy" id="475957"/>
    <lineage>
        <taxon>Bacteria</taxon>
        <taxon>Bacillati</taxon>
        <taxon>Actinomycetota</taxon>
        <taxon>Actinomycetes</taxon>
        <taxon>Micrococcales</taxon>
        <taxon>Microbacteriaceae</taxon>
        <taxon>Leifsonia</taxon>
    </lineage>
</organism>
<dbReference type="Pfam" id="PF10648">
    <property type="entry name" value="Gmad2"/>
    <property type="match status" value="2"/>
</dbReference>
<evidence type="ECO:0000259" key="1">
    <source>
        <dbReference type="Pfam" id="PF10648"/>
    </source>
</evidence>
<protein>
    <recommendedName>
        <fullName evidence="1">Bacterial spore germination immunoglobulin-like domain-containing protein</fullName>
    </recommendedName>
</protein>
<dbReference type="Proteomes" id="UP001501803">
    <property type="component" value="Unassembled WGS sequence"/>
</dbReference>
<evidence type="ECO:0000313" key="2">
    <source>
        <dbReference type="EMBL" id="GAA3872966.1"/>
    </source>
</evidence>
<feature type="domain" description="Bacterial spore germination immunoglobulin-like" evidence="1">
    <location>
        <begin position="20"/>
        <end position="105"/>
    </location>
</feature>
<accession>A0ABP7KCZ5</accession>
<name>A0ABP7KCZ5_9MICO</name>
<feature type="domain" description="Bacterial spore germination immunoglobulin-like" evidence="1">
    <location>
        <begin position="123"/>
        <end position="209"/>
    </location>
</feature>
<sequence length="222" mass="22480">MRPPTSKPSSAPTAEADPLISFERPVEGTTVSVPFLVAGSANTFEAALTVEASVAGGGILCALDLLATSGSGTPGTWQGTIAFPPPESAGSVTLRAYAHSAKDGSPTDLVAQTITVSAERPAIFLTTPVCGDIVDAGQLLAVTGRAEVFEAALTIELRDASGTALLAQQVVADECCVESNFAVLLSVPAGLAAGSYDVVAFTTSAVDGSIQNEFPVQIQVRS</sequence>
<dbReference type="InterPro" id="IPR018911">
    <property type="entry name" value="Gmad2_Ig-like_dom"/>
</dbReference>
<reference evidence="3" key="1">
    <citation type="journal article" date="2019" name="Int. J. Syst. Evol. Microbiol.">
        <title>The Global Catalogue of Microorganisms (GCM) 10K type strain sequencing project: providing services to taxonomists for standard genome sequencing and annotation.</title>
        <authorList>
            <consortium name="The Broad Institute Genomics Platform"/>
            <consortium name="The Broad Institute Genome Sequencing Center for Infectious Disease"/>
            <person name="Wu L."/>
            <person name="Ma J."/>
        </authorList>
    </citation>
    <scope>NUCLEOTIDE SEQUENCE [LARGE SCALE GENOMIC DNA]</scope>
    <source>
        <strain evidence="3">JCM 17021</strain>
    </source>
</reference>
<keyword evidence="3" id="KW-1185">Reference proteome</keyword>
<gene>
    <name evidence="2" type="ORF">GCM10022381_14980</name>
</gene>
<dbReference type="EMBL" id="BAABCN010000002">
    <property type="protein sequence ID" value="GAA3872966.1"/>
    <property type="molecule type" value="Genomic_DNA"/>
</dbReference>
<evidence type="ECO:0000313" key="3">
    <source>
        <dbReference type="Proteomes" id="UP001501803"/>
    </source>
</evidence>